<keyword evidence="3" id="KW-1185">Reference proteome</keyword>
<dbReference type="Gene3D" id="3.30.470.10">
    <property type="match status" value="1"/>
</dbReference>
<name>A0A2T0URW9_9ACTN</name>
<dbReference type="Pfam" id="PF01063">
    <property type="entry name" value="Aminotran_4"/>
    <property type="match status" value="1"/>
</dbReference>
<dbReference type="Gene3D" id="3.20.10.10">
    <property type="entry name" value="D-amino Acid Aminotransferase, subunit A, domain 2"/>
    <property type="match status" value="1"/>
</dbReference>
<evidence type="ECO:0000256" key="1">
    <source>
        <dbReference type="ARBA" id="ARBA00009320"/>
    </source>
</evidence>
<reference evidence="2 3" key="1">
    <citation type="submission" date="2018-03" db="EMBL/GenBank/DDBJ databases">
        <title>Genomic Encyclopedia of Type Strains, Phase III (KMG-III): the genomes of soil and plant-associated and newly described type strains.</title>
        <authorList>
            <person name="Whitman W."/>
        </authorList>
    </citation>
    <scope>NUCLEOTIDE SEQUENCE [LARGE SCALE GENOMIC DNA]</scope>
    <source>
        <strain evidence="2 3">CGMCC 4.7067</strain>
    </source>
</reference>
<evidence type="ECO:0000313" key="2">
    <source>
        <dbReference type="EMBL" id="PRY60679.1"/>
    </source>
</evidence>
<dbReference type="PANTHER" id="PTHR42743:SF11">
    <property type="entry name" value="AMINODEOXYCHORISMATE LYASE"/>
    <property type="match status" value="1"/>
</dbReference>
<dbReference type="EMBL" id="PVTJ01000002">
    <property type="protein sequence ID" value="PRY60679.1"/>
    <property type="molecule type" value="Genomic_DNA"/>
</dbReference>
<dbReference type="InterPro" id="IPR050571">
    <property type="entry name" value="Class-IV_PLP-Dep_Aminotrnsfr"/>
</dbReference>
<keyword evidence="2" id="KW-0456">Lyase</keyword>
<accession>A0A2T0URW9</accession>
<dbReference type="GO" id="GO:0005829">
    <property type="term" value="C:cytosol"/>
    <property type="evidence" value="ECO:0007669"/>
    <property type="project" value="TreeGrafter"/>
</dbReference>
<organism evidence="2 3">
    <name type="scientific">Glycomyces artemisiae</name>
    <dbReference type="NCBI Taxonomy" id="1076443"/>
    <lineage>
        <taxon>Bacteria</taxon>
        <taxon>Bacillati</taxon>
        <taxon>Actinomycetota</taxon>
        <taxon>Actinomycetes</taxon>
        <taxon>Glycomycetales</taxon>
        <taxon>Glycomycetaceae</taxon>
        <taxon>Glycomyces</taxon>
    </lineage>
</organism>
<proteinExistence type="inferred from homology"/>
<dbReference type="AlphaFoldDB" id="A0A2T0URW9"/>
<dbReference type="GO" id="GO:0016829">
    <property type="term" value="F:lyase activity"/>
    <property type="evidence" value="ECO:0007669"/>
    <property type="project" value="UniProtKB-KW"/>
</dbReference>
<dbReference type="Proteomes" id="UP000238176">
    <property type="component" value="Unassembled WGS sequence"/>
</dbReference>
<dbReference type="OrthoDB" id="3199344at2"/>
<dbReference type="InterPro" id="IPR043131">
    <property type="entry name" value="BCAT-like_N"/>
</dbReference>
<dbReference type="InterPro" id="IPR043132">
    <property type="entry name" value="BCAT-like_C"/>
</dbReference>
<protein>
    <submittedName>
        <fullName evidence="2">4-amino-4-deoxychorismate lyase</fullName>
    </submittedName>
</protein>
<comment type="caution">
    <text evidence="2">The sequence shown here is derived from an EMBL/GenBank/DDBJ whole genome shotgun (WGS) entry which is preliminary data.</text>
</comment>
<comment type="similarity">
    <text evidence="1">Belongs to the class-IV pyridoxal-phosphate-dependent aminotransferase family.</text>
</comment>
<evidence type="ECO:0000313" key="3">
    <source>
        <dbReference type="Proteomes" id="UP000238176"/>
    </source>
</evidence>
<dbReference type="InterPro" id="IPR036038">
    <property type="entry name" value="Aminotransferase-like"/>
</dbReference>
<dbReference type="InterPro" id="IPR001544">
    <property type="entry name" value="Aminotrans_IV"/>
</dbReference>
<dbReference type="SUPFAM" id="SSF56752">
    <property type="entry name" value="D-aminoacid aminotransferase-like PLP-dependent enzymes"/>
    <property type="match status" value="1"/>
</dbReference>
<dbReference type="GO" id="GO:0046394">
    <property type="term" value="P:carboxylic acid biosynthetic process"/>
    <property type="evidence" value="ECO:0007669"/>
    <property type="project" value="UniProtKB-ARBA"/>
</dbReference>
<dbReference type="PANTHER" id="PTHR42743">
    <property type="entry name" value="AMINO-ACID AMINOTRANSFERASE"/>
    <property type="match status" value="1"/>
</dbReference>
<gene>
    <name evidence="2" type="ORF">B0I28_102288</name>
</gene>
<sequence length="303" mass="31984">MVLRRALAGSLPGGEHNERMALVTAVLHRGVVDSDAPLLCADDLGVLRGDGVFETINVRGGAAFLLSEHLDRMANSARRMEFELPAKAELAELAEQALVAWRERAEGEGALRLVATRGREAGGPPTVYATVDPVPRERILPRRDGLRIVSATLGVNADARGDAPWLLGGVKALSYASMMAVTRWAKAQGADDALWVSADGTALEGPTSSLLWLEGDTLFTTPTSAGILPGTTSAYLLEQAPKAGLKTGEKLISLGDLKNAEAAWLSSSVRGVAFITQIDGEPVAQRPDITAELDKLAGFEVPS</sequence>